<feature type="active site" description="Proton acceptor" evidence="10">
    <location>
        <position position="248"/>
    </location>
</feature>
<evidence type="ECO:0000256" key="3">
    <source>
        <dbReference type="ARBA" id="ARBA00022622"/>
    </source>
</evidence>
<dbReference type="GO" id="GO:0098552">
    <property type="term" value="C:side of membrane"/>
    <property type="evidence" value="ECO:0007669"/>
    <property type="project" value="UniProtKB-KW"/>
</dbReference>
<accession>N6T540</accession>
<dbReference type="PANTHER" id="PTHR11533:SF301">
    <property type="entry name" value="AMINOPEPTIDASE"/>
    <property type="match status" value="1"/>
</dbReference>
<dbReference type="OrthoDB" id="10031169at2759"/>
<dbReference type="SUPFAM" id="SSF55486">
    <property type="entry name" value="Metalloproteases ('zincins'), catalytic domain"/>
    <property type="match status" value="1"/>
</dbReference>
<keyword evidence="3" id="KW-0325">Glycoprotein</keyword>
<feature type="non-terminal residue" evidence="12">
    <location>
        <position position="1"/>
    </location>
</feature>
<dbReference type="InterPro" id="IPR014782">
    <property type="entry name" value="Peptidase_M1_dom"/>
</dbReference>
<gene>
    <name evidence="12" type="ORF">YQE_08071</name>
</gene>
<dbReference type="InterPro" id="IPR050344">
    <property type="entry name" value="Peptidase_M1_aminopeptidases"/>
</dbReference>
<keyword evidence="7 11" id="KW-0862">Zinc</keyword>
<keyword evidence="6" id="KW-0378">Hydrolase</keyword>
<keyword evidence="3" id="KW-0472">Membrane</keyword>
<keyword evidence="3" id="KW-0336">GPI-anchor</keyword>
<evidence type="ECO:0000256" key="6">
    <source>
        <dbReference type="ARBA" id="ARBA00022801"/>
    </source>
</evidence>
<dbReference type="Pfam" id="PF01433">
    <property type="entry name" value="Peptidase_M1"/>
    <property type="match status" value="1"/>
</dbReference>
<proteinExistence type="inferred from homology"/>
<evidence type="ECO:0000256" key="1">
    <source>
        <dbReference type="ARBA" id="ARBA00004609"/>
    </source>
</evidence>
<evidence type="ECO:0000256" key="7">
    <source>
        <dbReference type="ARBA" id="ARBA00022833"/>
    </source>
</evidence>
<dbReference type="GO" id="GO:0006508">
    <property type="term" value="P:proteolysis"/>
    <property type="evidence" value="ECO:0007669"/>
    <property type="project" value="UniProtKB-KW"/>
</dbReference>
<dbReference type="GO" id="GO:0005737">
    <property type="term" value="C:cytoplasm"/>
    <property type="evidence" value="ECO:0007669"/>
    <property type="project" value="TreeGrafter"/>
</dbReference>
<evidence type="ECO:0000256" key="9">
    <source>
        <dbReference type="ARBA" id="ARBA00023288"/>
    </source>
</evidence>
<dbReference type="HOGENOM" id="CLU_003705_4_0_1"/>
<dbReference type="GO" id="GO:0008270">
    <property type="term" value="F:zinc ion binding"/>
    <property type="evidence" value="ECO:0007669"/>
    <property type="project" value="InterPro"/>
</dbReference>
<feature type="binding site" evidence="11">
    <location>
        <position position="247"/>
    </location>
    <ligand>
        <name>Zn(2+)</name>
        <dbReference type="ChEBI" id="CHEBI:29105"/>
        <note>catalytic</note>
    </ligand>
</feature>
<sequence length="293" mass="33184">MNTSQIQFNTNSSTNSQALMCFVLTFNVRLNISGGFYKVSYTDHENTIRYTATTQFQATSARNAFPCFDEPVYKATFAYNLTYPAELNAWTNTPSIANNTLDDGLVKTQFGVSPRMSVYLVAFTISRYTCSEGDLEGGCLVRSLQINDRELNAGTSEFQHRVCSRLDKEDARQWALEVTPKVIDHLNSYTSFNYTSAMSKLDQMAVPGKSGAMENWGLVIYGESTLLFNNTLQTSATKQSIAGIISHELAHMWFGNLLTCRWWSETFLNEGFASLFQYYTTHYVRRRSPIESR</sequence>
<keyword evidence="9" id="KW-0449">Lipoprotein</keyword>
<evidence type="ECO:0000256" key="4">
    <source>
        <dbReference type="ARBA" id="ARBA00022670"/>
    </source>
</evidence>
<organism evidence="12">
    <name type="scientific">Dendroctonus ponderosae</name>
    <name type="common">Mountain pine beetle</name>
    <dbReference type="NCBI Taxonomy" id="77166"/>
    <lineage>
        <taxon>Eukaryota</taxon>
        <taxon>Metazoa</taxon>
        <taxon>Ecdysozoa</taxon>
        <taxon>Arthropoda</taxon>
        <taxon>Hexapoda</taxon>
        <taxon>Insecta</taxon>
        <taxon>Pterygota</taxon>
        <taxon>Neoptera</taxon>
        <taxon>Endopterygota</taxon>
        <taxon>Coleoptera</taxon>
        <taxon>Polyphaga</taxon>
        <taxon>Cucujiformia</taxon>
        <taxon>Curculionidae</taxon>
        <taxon>Scolytinae</taxon>
        <taxon>Dendroctonus</taxon>
    </lineage>
</organism>
<dbReference type="Gene3D" id="1.10.390.10">
    <property type="entry name" value="Neutral Protease Domain 2"/>
    <property type="match status" value="1"/>
</dbReference>
<dbReference type="InterPro" id="IPR034016">
    <property type="entry name" value="M1_APN-typ"/>
</dbReference>
<evidence type="ECO:0000256" key="5">
    <source>
        <dbReference type="ARBA" id="ARBA00022723"/>
    </source>
</evidence>
<dbReference type="InterPro" id="IPR042097">
    <property type="entry name" value="Aminopeptidase_N-like_N_sf"/>
</dbReference>
<feature type="binding site" evidence="11">
    <location>
        <position position="270"/>
    </location>
    <ligand>
        <name>Zn(2+)</name>
        <dbReference type="ChEBI" id="CHEBI:29105"/>
        <note>catalytic</note>
    </ligand>
</feature>
<name>N6T540_DENPD</name>
<dbReference type="Pfam" id="PF17900">
    <property type="entry name" value="Peptidase_M1_N"/>
    <property type="match status" value="1"/>
</dbReference>
<dbReference type="GO" id="GO:0042277">
    <property type="term" value="F:peptide binding"/>
    <property type="evidence" value="ECO:0007669"/>
    <property type="project" value="TreeGrafter"/>
</dbReference>
<evidence type="ECO:0000256" key="10">
    <source>
        <dbReference type="PIRSR" id="PIRSR634016-1"/>
    </source>
</evidence>
<dbReference type="OMA" id="TDHENTI"/>
<dbReference type="GO" id="GO:0043171">
    <property type="term" value="P:peptide catabolic process"/>
    <property type="evidence" value="ECO:0007669"/>
    <property type="project" value="TreeGrafter"/>
</dbReference>
<dbReference type="PANTHER" id="PTHR11533">
    <property type="entry name" value="PROTEASE M1 ZINC METALLOPROTEASE"/>
    <property type="match status" value="1"/>
</dbReference>
<feature type="binding site" evidence="11">
    <location>
        <position position="251"/>
    </location>
    <ligand>
        <name>Zn(2+)</name>
        <dbReference type="ChEBI" id="CHEBI:29105"/>
        <note>catalytic</note>
    </ligand>
</feature>
<dbReference type="SUPFAM" id="SSF63737">
    <property type="entry name" value="Leukotriene A4 hydrolase N-terminal domain"/>
    <property type="match status" value="1"/>
</dbReference>
<dbReference type="GO" id="GO:0070006">
    <property type="term" value="F:metalloaminopeptidase activity"/>
    <property type="evidence" value="ECO:0007669"/>
    <property type="project" value="TreeGrafter"/>
</dbReference>
<evidence type="ECO:0000256" key="11">
    <source>
        <dbReference type="PIRSR" id="PIRSR634016-3"/>
    </source>
</evidence>
<dbReference type="GO" id="GO:0005615">
    <property type="term" value="C:extracellular space"/>
    <property type="evidence" value="ECO:0007669"/>
    <property type="project" value="TreeGrafter"/>
</dbReference>
<evidence type="ECO:0000256" key="2">
    <source>
        <dbReference type="ARBA" id="ARBA00010136"/>
    </source>
</evidence>
<dbReference type="Gene3D" id="2.60.40.1730">
    <property type="entry name" value="tricorn interacting facor f3 domain"/>
    <property type="match status" value="1"/>
</dbReference>
<dbReference type="GO" id="GO:0005886">
    <property type="term" value="C:plasma membrane"/>
    <property type="evidence" value="ECO:0007669"/>
    <property type="project" value="UniProtKB-SubCell"/>
</dbReference>
<evidence type="ECO:0000256" key="8">
    <source>
        <dbReference type="ARBA" id="ARBA00023049"/>
    </source>
</evidence>
<comment type="subcellular location">
    <subcellularLocation>
        <location evidence="1">Cell membrane</location>
        <topology evidence="1">Lipid-anchor</topology>
        <topology evidence="1">GPI-anchor</topology>
    </subcellularLocation>
</comment>
<dbReference type="InterPro" id="IPR001930">
    <property type="entry name" value="Peptidase_M1"/>
</dbReference>
<evidence type="ECO:0000313" key="12">
    <source>
        <dbReference type="EMBL" id="ENN75294.1"/>
    </source>
</evidence>
<keyword evidence="5 11" id="KW-0479">Metal-binding</keyword>
<dbReference type="AlphaFoldDB" id="N6T540"/>
<dbReference type="PRINTS" id="PR00756">
    <property type="entry name" value="ALADIPTASE"/>
</dbReference>
<protein>
    <submittedName>
        <fullName evidence="12">Uncharacterized protein</fullName>
    </submittedName>
</protein>
<comment type="similarity">
    <text evidence="2">Belongs to the peptidase M1 family.</text>
</comment>
<dbReference type="EMBL" id="KB741015">
    <property type="protein sequence ID" value="ENN75294.1"/>
    <property type="molecule type" value="Genomic_DNA"/>
</dbReference>
<dbReference type="CDD" id="cd09601">
    <property type="entry name" value="M1_APN-Q_like"/>
    <property type="match status" value="1"/>
</dbReference>
<keyword evidence="4" id="KW-0645">Protease</keyword>
<dbReference type="InterPro" id="IPR027268">
    <property type="entry name" value="Peptidase_M4/M1_CTD_sf"/>
</dbReference>
<comment type="cofactor">
    <cofactor evidence="11">
        <name>Zn(2+)</name>
        <dbReference type="ChEBI" id="CHEBI:29105"/>
    </cofactor>
    <text evidence="11">Binds 1 zinc ion per subunit.</text>
</comment>
<dbReference type="InterPro" id="IPR045357">
    <property type="entry name" value="Aminopeptidase_N-like_N"/>
</dbReference>
<reference evidence="12" key="1">
    <citation type="journal article" date="2013" name="Genome Biol.">
        <title>Draft genome of the mountain pine beetle, Dendroctonus ponderosae Hopkins, a major forest pest.</title>
        <authorList>
            <person name="Keeling C.I."/>
            <person name="Yuen M.M."/>
            <person name="Liao N.Y."/>
            <person name="Docking T.R."/>
            <person name="Chan S.K."/>
            <person name="Taylor G.A."/>
            <person name="Palmquist D.L."/>
            <person name="Jackman S.D."/>
            <person name="Nguyen A."/>
            <person name="Li M."/>
            <person name="Henderson H."/>
            <person name="Janes J.K."/>
            <person name="Zhao Y."/>
            <person name="Pandoh P."/>
            <person name="Moore R."/>
            <person name="Sperling F.A."/>
            <person name="Huber D.P."/>
            <person name="Birol I."/>
            <person name="Jones S.J."/>
            <person name="Bohlmann J."/>
        </authorList>
    </citation>
    <scope>NUCLEOTIDE SEQUENCE</scope>
</reference>
<keyword evidence="8" id="KW-0482">Metalloprotease</keyword>